<dbReference type="InterPro" id="IPR011989">
    <property type="entry name" value="ARM-like"/>
</dbReference>
<dbReference type="Pfam" id="PF21049">
    <property type="entry name" value="CFA69_ARM_rpt"/>
    <property type="match status" value="5"/>
</dbReference>
<feature type="domain" description="Cilia- and flagella-associated protein 69 ARM repeats" evidence="3">
    <location>
        <begin position="688"/>
        <end position="744"/>
    </location>
</feature>
<dbReference type="GO" id="GO:1902093">
    <property type="term" value="P:positive regulation of flagellated sperm motility"/>
    <property type="evidence" value="ECO:0007669"/>
    <property type="project" value="TreeGrafter"/>
</dbReference>
<accession>A0A8E0RQR9</accession>
<feature type="compositionally biased region" description="Low complexity" evidence="2">
    <location>
        <begin position="1173"/>
        <end position="1189"/>
    </location>
</feature>
<feature type="compositionally biased region" description="Low complexity" evidence="2">
    <location>
        <begin position="968"/>
        <end position="983"/>
    </location>
</feature>
<feature type="coiled-coil region" evidence="1">
    <location>
        <begin position="1078"/>
        <end position="1106"/>
    </location>
</feature>
<feature type="domain" description="Cilia- and flagella-associated protein 69 ARM repeats" evidence="3">
    <location>
        <begin position="42"/>
        <end position="409"/>
    </location>
</feature>
<evidence type="ECO:0000313" key="4">
    <source>
        <dbReference type="EMBL" id="KAA0187876.1"/>
    </source>
</evidence>
<proteinExistence type="predicted"/>
<feature type="compositionally biased region" description="Basic residues" evidence="2">
    <location>
        <begin position="1141"/>
        <end position="1156"/>
    </location>
</feature>
<dbReference type="PANTHER" id="PTHR14716:SF0">
    <property type="entry name" value="CILIA- AND FLAGELLA-ASSOCIATED PROTEIN 69"/>
    <property type="match status" value="1"/>
</dbReference>
<feature type="domain" description="Cilia- and flagella-associated protein 69 ARM repeats" evidence="3">
    <location>
        <begin position="785"/>
        <end position="855"/>
    </location>
</feature>
<comment type="caution">
    <text evidence="4">The sequence shown here is derived from an EMBL/GenBank/DDBJ whole genome shotgun (WGS) entry which is preliminary data.</text>
</comment>
<feature type="compositionally biased region" description="Polar residues" evidence="2">
    <location>
        <begin position="919"/>
        <end position="935"/>
    </location>
</feature>
<dbReference type="PANTHER" id="PTHR14716">
    <property type="entry name" value="CILIA- AND FLAGELLA-ASSOCIATED PROTEIN 69"/>
    <property type="match status" value="1"/>
</dbReference>
<organism evidence="4 5">
    <name type="scientific">Fasciolopsis buskii</name>
    <dbReference type="NCBI Taxonomy" id="27845"/>
    <lineage>
        <taxon>Eukaryota</taxon>
        <taxon>Metazoa</taxon>
        <taxon>Spiralia</taxon>
        <taxon>Lophotrochozoa</taxon>
        <taxon>Platyhelminthes</taxon>
        <taxon>Trematoda</taxon>
        <taxon>Digenea</taxon>
        <taxon>Plagiorchiida</taxon>
        <taxon>Echinostomata</taxon>
        <taxon>Echinostomatoidea</taxon>
        <taxon>Fasciolidae</taxon>
        <taxon>Fasciolopsis</taxon>
    </lineage>
</organism>
<dbReference type="GO" id="GO:0097730">
    <property type="term" value="C:non-motile cilium"/>
    <property type="evidence" value="ECO:0007669"/>
    <property type="project" value="TreeGrafter"/>
</dbReference>
<dbReference type="InterPro" id="IPR048732">
    <property type="entry name" value="CFA69"/>
</dbReference>
<dbReference type="Proteomes" id="UP000728185">
    <property type="component" value="Unassembled WGS sequence"/>
</dbReference>
<evidence type="ECO:0000256" key="2">
    <source>
        <dbReference type="SAM" id="MobiDB-lite"/>
    </source>
</evidence>
<dbReference type="Gene3D" id="1.25.10.10">
    <property type="entry name" value="Leucine-rich Repeat Variant"/>
    <property type="match status" value="2"/>
</dbReference>
<feature type="domain" description="Cilia- and flagella-associated protein 69 ARM repeats" evidence="3">
    <location>
        <begin position="932"/>
        <end position="1052"/>
    </location>
</feature>
<dbReference type="OrthoDB" id="191673at2759"/>
<feature type="region of interest" description="Disordered" evidence="2">
    <location>
        <begin position="904"/>
        <end position="936"/>
    </location>
</feature>
<dbReference type="EMBL" id="LUCM01008818">
    <property type="protein sequence ID" value="KAA0187876.1"/>
    <property type="molecule type" value="Genomic_DNA"/>
</dbReference>
<feature type="region of interest" description="Disordered" evidence="2">
    <location>
        <begin position="497"/>
        <end position="521"/>
    </location>
</feature>
<dbReference type="GO" id="GO:0097225">
    <property type="term" value="C:sperm midpiece"/>
    <property type="evidence" value="ECO:0007669"/>
    <property type="project" value="TreeGrafter"/>
</dbReference>
<dbReference type="SUPFAM" id="SSF48371">
    <property type="entry name" value="ARM repeat"/>
    <property type="match status" value="1"/>
</dbReference>
<feature type="region of interest" description="Disordered" evidence="2">
    <location>
        <begin position="1141"/>
        <end position="1259"/>
    </location>
</feature>
<evidence type="ECO:0000313" key="5">
    <source>
        <dbReference type="Proteomes" id="UP000728185"/>
    </source>
</evidence>
<keyword evidence="1" id="KW-0175">Coiled coil</keyword>
<feature type="domain" description="Cilia- and flagella-associated protein 69 ARM repeats" evidence="3">
    <location>
        <begin position="542"/>
        <end position="653"/>
    </location>
</feature>
<sequence length="1304" mass="147219">MATSHKILWHEPVADKIRPIVKTHVVFPGPQSKLQKDTLGTINRAITLISDPHTEQMHERHQLILKQICIMNDKGFKLRDLVSLYKLLHLLADRACRDPETYQLSLINLIHLCKFPWIKEKSSDENTFFNLCVDCLSELGYLLRVPNQVIQRTVCHTLDEFYDPIILPDYNFDEHDWRPTTSKFNRAVLEASDIGESLLLVYATLSDLSQPRFCILRLLQKLAIRSEACAQRLVQSGAAKLLAEQVFSPSEHLELISRSTEFLWSLIDHDHDRATIVQWTRQLGDESSLGPLYEALMFVLSQDHSRLIRGLRNDLITLLFLLVKHAEQTNQLSHVRLVETGFVRLFCQLFALKRGRRINPLLKNLKLLPNPENFDFIKLLISTVVLLVHDPVAVRVMARTHLIEALFEWAWLMGMNLVKASKTPRPSIDDNWASTKNRDFSIGLTAAKARIQAASAELSTTSADSNAERPVNHQTDNCGSYFMEARSNTMQTNLEALEKSSDSTDSDGDTTDNRENVEAGQIDLHNVLDSLNVKDKSSTRLNPGKQWPMAYQEEIQLHALDALTACGPLLLDDIIRLDGPNRLIAFLQWCDGSDPFVGQGNSFHGEGGRHNKRAQLRYTLRLIRSLVDTGDERITEDFINQGLISTLVDLTFKVSLRRPSSAPNYHLVSTTESRCNPIRLKSKPVDNVQSMTMIEDDIGIEMQCDILLILAKLCEYDPQRKSMIGVDGIDTLTLLLSSISNRLSRLEPVPCSSWENSKLTESDPALDSEPGVRIRLSAYRKPLINLATALVDAIWCCIIGSVECEDYFLAQNGATSLADLLEWYPRDQRSHLLGCLVDLTENPKCFPYLMSWFGVRPLKPDESQQKLTCLDAVAQLLSRTPDMASTAAMNKLIDSAAASMCASSSPIGEENESAGIENSKGNGQKNKTPNNNEITKWQPVRYGPTLIELLCEFWRSEQTNLSSMPTLSQTRSSGPSGSSSVKSDTPLESNQPSVCTTICDTYQSDGLRLNIYALLLRLGFASDENLSVDDKITLREIERYFDKKNAEVWTQIDQELKNDGVRPITPDEEMVRRIREWDERQQETLKKTERELRDAAENEARRREQEEYNRIREVQRYRHRLEMEFSDYVARTSNVAHLRKAKLRQRSSIRASRIRPTRTTDPARRPFNPTPPTTNTTETVTVVATTTESNTEEEYGTQSSDSAMPEAMVGGRTTTTTTTTTTSVSNEEKSGEYSFDSSTGDGGGSCSTETTYSGTRESRSMHPIEIKNTNVTAFCSRTVVVESTPRVLFANWTDMEKEILKVIP</sequence>
<feature type="compositionally biased region" description="Low complexity" evidence="2">
    <location>
        <begin position="1213"/>
        <end position="1222"/>
    </location>
</feature>
<evidence type="ECO:0000256" key="1">
    <source>
        <dbReference type="SAM" id="Coils"/>
    </source>
</evidence>
<feature type="region of interest" description="Disordered" evidence="2">
    <location>
        <begin position="962"/>
        <end position="992"/>
    </location>
</feature>
<dbReference type="InterPro" id="IPR048733">
    <property type="entry name" value="CFA69_ARM_dom"/>
</dbReference>
<name>A0A8E0RQR9_9TREM</name>
<protein>
    <recommendedName>
        <fullName evidence="3">Cilia- and flagella-associated protein 69 ARM repeats domain-containing protein</fullName>
    </recommendedName>
</protein>
<keyword evidence="5" id="KW-1185">Reference proteome</keyword>
<dbReference type="InterPro" id="IPR016024">
    <property type="entry name" value="ARM-type_fold"/>
</dbReference>
<reference evidence="4" key="1">
    <citation type="submission" date="2019-05" db="EMBL/GenBank/DDBJ databases">
        <title>Annotation for the trematode Fasciolopsis buski.</title>
        <authorList>
            <person name="Choi Y.-J."/>
        </authorList>
    </citation>
    <scope>NUCLEOTIDE SEQUENCE</scope>
    <source>
        <strain evidence="4">HT</strain>
        <tissue evidence="4">Whole worm</tissue>
    </source>
</reference>
<evidence type="ECO:0000259" key="3">
    <source>
        <dbReference type="Pfam" id="PF21049"/>
    </source>
</evidence>
<gene>
    <name evidence="4" type="ORF">FBUS_06612</name>
</gene>